<dbReference type="PANTHER" id="PTHR22093">
    <property type="entry name" value="LEUKOCYTE RECEPTOR CLUSTER LRC MEMBER 1"/>
    <property type="match status" value="1"/>
</dbReference>
<feature type="region of interest" description="Disordered" evidence="1">
    <location>
        <begin position="1"/>
        <end position="38"/>
    </location>
</feature>
<dbReference type="PANTHER" id="PTHR22093:SF0">
    <property type="entry name" value="LEUKOCYTE RECEPTOR CLUSTER MEMBER 1"/>
    <property type="match status" value="1"/>
</dbReference>
<accession>A0A8J5XZA2</accession>
<dbReference type="OrthoDB" id="10646092at2759"/>
<proteinExistence type="predicted"/>
<protein>
    <recommendedName>
        <fullName evidence="4">CBF1-interacting co-repressor CIR N-terminal domain-containing protein</fullName>
    </recommendedName>
</protein>
<name>A0A8J5XZA2_DIALT</name>
<evidence type="ECO:0000256" key="1">
    <source>
        <dbReference type="SAM" id="MobiDB-lite"/>
    </source>
</evidence>
<keyword evidence="3" id="KW-1185">Reference proteome</keyword>
<dbReference type="InterPro" id="IPR039875">
    <property type="entry name" value="LENG1-like"/>
</dbReference>
<dbReference type="Proteomes" id="UP000751190">
    <property type="component" value="Unassembled WGS sequence"/>
</dbReference>
<feature type="compositionally biased region" description="Basic and acidic residues" evidence="1">
    <location>
        <begin position="24"/>
        <end position="34"/>
    </location>
</feature>
<sequence length="153" mass="16180">MGGHGGLNITMQKSYAPYTRKNRERVERDERELAETQAAARAAEAAAASALRLERLRAEGLAPPAPLEHVNFFAEEEAALLTEHADAEARRREKEQLRRLMPDCELGRSASEPQPWYLRTSSAAQSAAGASQMAGGHGGGGGAAAAAAAVVAM</sequence>
<organism evidence="2 3">
    <name type="scientific">Diacronema lutheri</name>
    <name type="common">Unicellular marine alga</name>
    <name type="synonym">Monochrysis lutheri</name>
    <dbReference type="NCBI Taxonomy" id="2081491"/>
    <lineage>
        <taxon>Eukaryota</taxon>
        <taxon>Haptista</taxon>
        <taxon>Haptophyta</taxon>
        <taxon>Pavlovophyceae</taxon>
        <taxon>Pavlovales</taxon>
        <taxon>Pavlovaceae</taxon>
        <taxon>Diacronema</taxon>
    </lineage>
</organism>
<gene>
    <name evidence="2" type="ORF">KFE25_013333</name>
</gene>
<dbReference type="EMBL" id="JAGTXO010000004">
    <property type="protein sequence ID" value="KAG8468250.1"/>
    <property type="molecule type" value="Genomic_DNA"/>
</dbReference>
<evidence type="ECO:0000313" key="3">
    <source>
        <dbReference type="Proteomes" id="UP000751190"/>
    </source>
</evidence>
<evidence type="ECO:0000313" key="2">
    <source>
        <dbReference type="EMBL" id="KAG8468250.1"/>
    </source>
</evidence>
<evidence type="ECO:0008006" key="4">
    <source>
        <dbReference type="Google" id="ProtNLM"/>
    </source>
</evidence>
<comment type="caution">
    <text evidence="2">The sequence shown here is derived from an EMBL/GenBank/DDBJ whole genome shotgun (WGS) entry which is preliminary data.</text>
</comment>
<reference evidence="2" key="1">
    <citation type="submission" date="2021-05" db="EMBL/GenBank/DDBJ databases">
        <title>The genome of the haptophyte Pavlova lutheri (Diacronema luteri, Pavlovales) - a model for lipid biosynthesis in eukaryotic algae.</title>
        <authorList>
            <person name="Hulatt C.J."/>
            <person name="Posewitz M.C."/>
        </authorList>
    </citation>
    <scope>NUCLEOTIDE SEQUENCE</scope>
    <source>
        <strain evidence="2">NIVA-4/92</strain>
    </source>
</reference>
<dbReference type="AlphaFoldDB" id="A0A8J5XZA2"/>